<comment type="catalytic activity">
    <reaction evidence="6 8">
        <text>(sulfur carrier)-H + L-cysteine = (sulfur carrier)-SH + L-alanine</text>
        <dbReference type="Rhea" id="RHEA:43892"/>
        <dbReference type="Rhea" id="RHEA-COMP:14737"/>
        <dbReference type="Rhea" id="RHEA-COMP:14739"/>
        <dbReference type="ChEBI" id="CHEBI:29917"/>
        <dbReference type="ChEBI" id="CHEBI:35235"/>
        <dbReference type="ChEBI" id="CHEBI:57972"/>
        <dbReference type="ChEBI" id="CHEBI:64428"/>
        <dbReference type="EC" id="2.8.1.7"/>
    </reaction>
</comment>
<gene>
    <name evidence="10" type="ORF">OU682_08085</name>
</gene>
<evidence type="ECO:0000256" key="2">
    <source>
        <dbReference type="ARBA" id="ARBA00010447"/>
    </source>
</evidence>
<dbReference type="InterPro" id="IPR015424">
    <property type="entry name" value="PyrdxlP-dep_Trfase"/>
</dbReference>
<evidence type="ECO:0000256" key="7">
    <source>
        <dbReference type="RuleBase" id="RU004504"/>
    </source>
</evidence>
<evidence type="ECO:0000256" key="4">
    <source>
        <dbReference type="ARBA" id="ARBA00022679"/>
    </source>
</evidence>
<feature type="domain" description="Aminotransferase class V" evidence="9">
    <location>
        <begin position="25"/>
        <end position="391"/>
    </location>
</feature>
<dbReference type="EMBL" id="JAPTYD010000008">
    <property type="protein sequence ID" value="MCZ0961576.1"/>
    <property type="molecule type" value="Genomic_DNA"/>
</dbReference>
<keyword evidence="11" id="KW-1185">Reference proteome</keyword>
<dbReference type="Gene3D" id="3.90.1150.10">
    <property type="entry name" value="Aspartate Aminotransferase, domain 1"/>
    <property type="match status" value="1"/>
</dbReference>
<accession>A0ABT4J3B0</accession>
<keyword evidence="5 8" id="KW-0663">Pyridoxal phosphate</keyword>
<name>A0ABT4J3B0_9RHOB</name>
<evidence type="ECO:0000313" key="11">
    <source>
        <dbReference type="Proteomes" id="UP001149822"/>
    </source>
</evidence>
<dbReference type="InterPro" id="IPR015422">
    <property type="entry name" value="PyrdxlP-dep_Trfase_small"/>
</dbReference>
<dbReference type="PANTHER" id="PTHR43586">
    <property type="entry name" value="CYSTEINE DESULFURASE"/>
    <property type="match status" value="1"/>
</dbReference>
<dbReference type="InterPro" id="IPR000192">
    <property type="entry name" value="Aminotrans_V_dom"/>
</dbReference>
<dbReference type="EC" id="2.8.1.7" evidence="3 8"/>
<dbReference type="Pfam" id="PF00266">
    <property type="entry name" value="Aminotran_5"/>
    <property type="match status" value="1"/>
</dbReference>
<dbReference type="Proteomes" id="UP001149822">
    <property type="component" value="Unassembled WGS sequence"/>
</dbReference>
<evidence type="ECO:0000256" key="5">
    <source>
        <dbReference type="ARBA" id="ARBA00022898"/>
    </source>
</evidence>
<dbReference type="Gene3D" id="3.40.640.10">
    <property type="entry name" value="Type I PLP-dependent aspartate aminotransferase-like (Major domain)"/>
    <property type="match status" value="1"/>
</dbReference>
<evidence type="ECO:0000256" key="3">
    <source>
        <dbReference type="ARBA" id="ARBA00012239"/>
    </source>
</evidence>
<reference evidence="10" key="1">
    <citation type="submission" date="2022-12" db="EMBL/GenBank/DDBJ databases">
        <title>Paracoccus sp. EF6 isolated from a lake water.</title>
        <authorList>
            <person name="Liu H."/>
        </authorList>
    </citation>
    <scope>NUCLEOTIDE SEQUENCE</scope>
    <source>
        <strain evidence="10">EF6</strain>
    </source>
</reference>
<evidence type="ECO:0000313" key="10">
    <source>
        <dbReference type="EMBL" id="MCZ0961576.1"/>
    </source>
</evidence>
<comment type="caution">
    <text evidence="10">The sequence shown here is derived from an EMBL/GenBank/DDBJ whole genome shotgun (WGS) entry which is preliminary data.</text>
</comment>
<protein>
    <recommendedName>
        <fullName evidence="3 8">Cysteine desulfurase</fullName>
        <ecNumber evidence="3 8">2.8.1.7</ecNumber>
    </recommendedName>
</protein>
<dbReference type="NCBIfam" id="TIGR01979">
    <property type="entry name" value="sufS"/>
    <property type="match status" value="1"/>
</dbReference>
<organism evidence="10 11">
    <name type="scientific">Paracoccus benzoatiresistens</name>
    <dbReference type="NCBI Taxonomy" id="2997341"/>
    <lineage>
        <taxon>Bacteria</taxon>
        <taxon>Pseudomonadati</taxon>
        <taxon>Pseudomonadota</taxon>
        <taxon>Alphaproteobacteria</taxon>
        <taxon>Rhodobacterales</taxon>
        <taxon>Paracoccaceae</taxon>
        <taxon>Paracoccus</taxon>
    </lineage>
</organism>
<dbReference type="CDD" id="cd06453">
    <property type="entry name" value="SufS_like"/>
    <property type="match status" value="1"/>
</dbReference>
<dbReference type="RefSeq" id="WP_268941563.1">
    <property type="nucleotide sequence ID" value="NZ_JAPTYD010000008.1"/>
</dbReference>
<comment type="similarity">
    <text evidence="2 8">Belongs to the class-V pyridoxal-phosphate-dependent aminotransferase family. Csd subfamily.</text>
</comment>
<dbReference type="PROSITE" id="PS00595">
    <property type="entry name" value="AA_TRANSFER_CLASS_5"/>
    <property type="match status" value="1"/>
</dbReference>
<dbReference type="SUPFAM" id="SSF53383">
    <property type="entry name" value="PLP-dependent transferases"/>
    <property type="match status" value="1"/>
</dbReference>
<keyword evidence="4 8" id="KW-0808">Transferase</keyword>
<comment type="function">
    <text evidence="8">Catalyzes the removal of elemental sulfur and selenium atoms from L-cysteine, L-cystine, L-selenocysteine, and L-selenocystine to produce L-alanine.</text>
</comment>
<dbReference type="PANTHER" id="PTHR43586:SF8">
    <property type="entry name" value="CYSTEINE DESULFURASE 1, CHLOROPLASTIC"/>
    <property type="match status" value="1"/>
</dbReference>
<comment type="cofactor">
    <cofactor evidence="1 7">
        <name>pyridoxal 5'-phosphate</name>
        <dbReference type="ChEBI" id="CHEBI:597326"/>
    </cofactor>
</comment>
<evidence type="ECO:0000256" key="1">
    <source>
        <dbReference type="ARBA" id="ARBA00001933"/>
    </source>
</evidence>
<evidence type="ECO:0000256" key="6">
    <source>
        <dbReference type="ARBA" id="ARBA00050776"/>
    </source>
</evidence>
<dbReference type="InterPro" id="IPR015421">
    <property type="entry name" value="PyrdxlP-dep_Trfase_major"/>
</dbReference>
<sequence length="403" mass="44128">MSFDIDKVRADFPILSRQVNSRPLVYLDSGASAQKPRQVIDAITRAYEDKYANVHRGLHFLSNLATENYERVRATIARFLNAPHEDEVIFTSGSTEGINLASYGWAAPRLQAGDEIVLSVLEHHANIVPWHFLRERQGVVLKWVEPEPDGSLPPEKVLAAVGPRTKLIAVTHMSNVTGTVVDVGAIARGTDVPVLADGSQAAVHMPVDLATLGVDFYCITGHKLYGPSGSGAMWIRRERQAEMRPFMGGGDMIRTVTREGVDYADPPLRFEAGTPGIVNQIGLGAALEYLMDLGMENIAAHERSLRDYARDRLRSLNWLQVQGDAPGKGAIFSMTMQGAHAHDLSTILDKRGIAVRAGSHCAMPLMEFFGITASARASFAMYNTKQEVDALVEGLSFCRELFA</sequence>
<dbReference type="InterPro" id="IPR020578">
    <property type="entry name" value="Aminotrans_V_PyrdxlP_BS"/>
</dbReference>
<evidence type="ECO:0000256" key="8">
    <source>
        <dbReference type="RuleBase" id="RU004506"/>
    </source>
</evidence>
<evidence type="ECO:0000259" key="9">
    <source>
        <dbReference type="Pfam" id="PF00266"/>
    </source>
</evidence>
<proteinExistence type="inferred from homology"/>
<dbReference type="InterPro" id="IPR010970">
    <property type="entry name" value="Cys_dSase_SufS"/>
</dbReference>